<accession>A0A4P6KZ47</accession>
<dbReference type="InterPro" id="IPR037523">
    <property type="entry name" value="VOC_core"/>
</dbReference>
<sequence length="121" mass="12921">MIKGLRTAIYPVKDLPAAKAWYTDVFGTAPYFDQPFHVGFNIGGFELGLQPDGQPGKTGTLVYWGVDDIEAEVGRITALGAEIHSAIQDVGDGIKVAELADPFGNVLGLIHNPHFDAAAVR</sequence>
<dbReference type="AlphaFoldDB" id="A0A4P6KZ47"/>
<reference evidence="2 3" key="1">
    <citation type="submission" date="2019-02" db="EMBL/GenBank/DDBJ databases">
        <title>Draft Genome Sequences of Six Type Strains of the Genus Massilia.</title>
        <authorList>
            <person name="Miess H."/>
            <person name="Frediansyhah A."/>
            <person name="Gross H."/>
        </authorList>
    </citation>
    <scope>NUCLEOTIDE SEQUENCE [LARGE SCALE GENOMIC DNA]</scope>
    <source>
        <strain evidence="2 3">DSM 17473</strain>
    </source>
</reference>
<evidence type="ECO:0000259" key="1">
    <source>
        <dbReference type="PROSITE" id="PS51819"/>
    </source>
</evidence>
<dbReference type="Proteomes" id="UP000290637">
    <property type="component" value="Chromosome"/>
</dbReference>
<gene>
    <name evidence="2" type="ORF">EWM63_15305</name>
</gene>
<name>A0A4P6KZ47_9BURK</name>
<dbReference type="KEGG" id="plue:EWM63_15305"/>
<dbReference type="PANTHER" id="PTHR33993">
    <property type="entry name" value="GLYOXALASE-RELATED"/>
    <property type="match status" value="1"/>
</dbReference>
<dbReference type="InterPro" id="IPR052164">
    <property type="entry name" value="Anthracycline_SecMetBiosynth"/>
</dbReference>
<organism evidence="2 3">
    <name type="scientific">Pseudoduganella lutea</name>
    <dbReference type="NCBI Taxonomy" id="321985"/>
    <lineage>
        <taxon>Bacteria</taxon>
        <taxon>Pseudomonadati</taxon>
        <taxon>Pseudomonadota</taxon>
        <taxon>Betaproteobacteria</taxon>
        <taxon>Burkholderiales</taxon>
        <taxon>Oxalobacteraceae</taxon>
        <taxon>Telluria group</taxon>
        <taxon>Pseudoduganella</taxon>
    </lineage>
</organism>
<dbReference type="InterPro" id="IPR004360">
    <property type="entry name" value="Glyas_Fos-R_dOase_dom"/>
</dbReference>
<dbReference type="OrthoDB" id="4548523at2"/>
<dbReference type="Gene3D" id="3.10.180.10">
    <property type="entry name" value="2,3-Dihydroxybiphenyl 1,2-Dioxygenase, domain 1"/>
    <property type="match status" value="1"/>
</dbReference>
<dbReference type="InterPro" id="IPR029068">
    <property type="entry name" value="Glyas_Bleomycin-R_OHBP_Dase"/>
</dbReference>
<protein>
    <submittedName>
        <fullName evidence="2">VOC family protein</fullName>
    </submittedName>
</protein>
<proteinExistence type="predicted"/>
<dbReference type="Pfam" id="PF00903">
    <property type="entry name" value="Glyoxalase"/>
    <property type="match status" value="1"/>
</dbReference>
<dbReference type="PROSITE" id="PS51819">
    <property type="entry name" value="VOC"/>
    <property type="match status" value="1"/>
</dbReference>
<evidence type="ECO:0000313" key="3">
    <source>
        <dbReference type="Proteomes" id="UP000290637"/>
    </source>
</evidence>
<dbReference type="RefSeq" id="WP_130187304.1">
    <property type="nucleotide sequence ID" value="NZ_CP035913.1"/>
</dbReference>
<dbReference type="EMBL" id="CP035913">
    <property type="protein sequence ID" value="QBE64184.1"/>
    <property type="molecule type" value="Genomic_DNA"/>
</dbReference>
<keyword evidence="3" id="KW-1185">Reference proteome</keyword>
<feature type="domain" description="VOC" evidence="1">
    <location>
        <begin position="4"/>
        <end position="112"/>
    </location>
</feature>
<dbReference type="SUPFAM" id="SSF54593">
    <property type="entry name" value="Glyoxalase/Bleomycin resistance protein/Dihydroxybiphenyl dioxygenase"/>
    <property type="match status" value="1"/>
</dbReference>
<evidence type="ECO:0000313" key="2">
    <source>
        <dbReference type="EMBL" id="QBE64184.1"/>
    </source>
</evidence>